<accession>A0A2G9UCM8</accession>
<dbReference type="Gene3D" id="3.40.50.300">
    <property type="entry name" value="P-loop containing nucleotide triphosphate hydrolases"/>
    <property type="match status" value="1"/>
</dbReference>
<dbReference type="CDD" id="cd03263">
    <property type="entry name" value="ABC_subfamily_A"/>
    <property type="match status" value="1"/>
</dbReference>
<keyword evidence="9" id="KW-1185">Reference proteome</keyword>
<dbReference type="InterPro" id="IPR006676">
    <property type="entry name" value="tRNA_splic"/>
</dbReference>
<keyword evidence="8" id="KW-0255">Endonuclease</keyword>
<dbReference type="PROSITE" id="PS50893">
    <property type="entry name" value="ABC_TRANSPORTER_2"/>
    <property type="match status" value="1"/>
</dbReference>
<proteinExistence type="inferred from homology"/>
<dbReference type="FunFam" id="3.40.50.300:FF:001598">
    <property type="entry name" value="ABC transporter ced-7"/>
    <property type="match status" value="1"/>
</dbReference>
<dbReference type="NCBIfam" id="TIGR00324">
    <property type="entry name" value="endA"/>
    <property type="match status" value="1"/>
</dbReference>
<dbReference type="GO" id="GO:0140359">
    <property type="term" value="F:ABC-type transporter activity"/>
    <property type="evidence" value="ECO:0007669"/>
    <property type="project" value="InterPro"/>
</dbReference>
<evidence type="ECO:0000256" key="3">
    <source>
        <dbReference type="ARBA" id="ARBA00022741"/>
    </source>
</evidence>
<comment type="catalytic activity">
    <reaction evidence="5">
        <text>pretRNA = a 3'-half-tRNA molecule with a 5'-OH end + a 5'-half-tRNA molecule with a 2',3'-cyclic phosphate end + an intron with a 2',3'-cyclic phosphate and a 5'-hydroxyl terminus.</text>
        <dbReference type="EC" id="4.6.1.16"/>
    </reaction>
</comment>
<dbReference type="GO" id="GO:0005634">
    <property type="term" value="C:nucleus"/>
    <property type="evidence" value="ECO:0007669"/>
    <property type="project" value="UniProtKB-ARBA"/>
</dbReference>
<dbReference type="EMBL" id="KZ347735">
    <property type="protein sequence ID" value="PIO67220.1"/>
    <property type="molecule type" value="Genomic_DNA"/>
</dbReference>
<name>A0A2G9UCM8_TELCI</name>
<dbReference type="PANTHER" id="PTHR19229">
    <property type="entry name" value="ATP-BINDING CASSETTE TRANSPORTER SUBFAMILY A ABCA"/>
    <property type="match status" value="1"/>
</dbReference>
<evidence type="ECO:0000256" key="2">
    <source>
        <dbReference type="ARBA" id="ARBA00012573"/>
    </source>
</evidence>
<keyword evidence="6" id="KW-0812">Transmembrane</keyword>
<dbReference type="GO" id="GO:0005524">
    <property type="term" value="F:ATP binding"/>
    <property type="evidence" value="ECO:0007669"/>
    <property type="project" value="UniProtKB-KW"/>
</dbReference>
<dbReference type="GO" id="GO:0016020">
    <property type="term" value="C:membrane"/>
    <property type="evidence" value="ECO:0007669"/>
    <property type="project" value="InterPro"/>
</dbReference>
<evidence type="ECO:0000313" key="9">
    <source>
        <dbReference type="Proteomes" id="UP000230423"/>
    </source>
</evidence>
<keyword evidence="8" id="KW-0540">Nuclease</keyword>
<keyword evidence="6" id="KW-0472">Membrane</keyword>
<dbReference type="GO" id="GO:0003676">
    <property type="term" value="F:nucleic acid binding"/>
    <property type="evidence" value="ECO:0007669"/>
    <property type="project" value="InterPro"/>
</dbReference>
<dbReference type="Pfam" id="PF00005">
    <property type="entry name" value="ABC_tran"/>
    <property type="match status" value="1"/>
</dbReference>
<dbReference type="Proteomes" id="UP000230423">
    <property type="component" value="Unassembled WGS sequence"/>
</dbReference>
<dbReference type="Gene3D" id="3.40.1350.10">
    <property type="match status" value="1"/>
</dbReference>
<dbReference type="SUPFAM" id="SSF52540">
    <property type="entry name" value="P-loop containing nucleoside triphosphate hydrolases"/>
    <property type="match status" value="1"/>
</dbReference>
<evidence type="ECO:0000256" key="4">
    <source>
        <dbReference type="ARBA" id="ARBA00022840"/>
    </source>
</evidence>
<feature type="transmembrane region" description="Helical" evidence="6">
    <location>
        <begin position="64"/>
        <end position="83"/>
    </location>
</feature>
<dbReference type="InterPro" id="IPR003439">
    <property type="entry name" value="ABC_transporter-like_ATP-bd"/>
</dbReference>
<feature type="domain" description="ABC transporter" evidence="7">
    <location>
        <begin position="131"/>
        <end position="355"/>
    </location>
</feature>
<dbReference type="EC" id="4.6.1.16" evidence="2"/>
<dbReference type="OrthoDB" id="10255969at2759"/>
<keyword evidence="8" id="KW-0378">Hydrolase</keyword>
<dbReference type="PROSITE" id="PS00211">
    <property type="entry name" value="ABC_TRANSPORTER_1"/>
    <property type="match status" value="1"/>
</dbReference>
<dbReference type="InterPro" id="IPR011856">
    <property type="entry name" value="tRNA_endonuc-like_dom_sf"/>
</dbReference>
<keyword evidence="6" id="KW-1133">Transmembrane helix</keyword>
<gene>
    <name evidence="8" type="ORF">TELCIR_11042</name>
</gene>
<evidence type="ECO:0000256" key="6">
    <source>
        <dbReference type="SAM" id="Phobius"/>
    </source>
</evidence>
<reference evidence="8 9" key="1">
    <citation type="submission" date="2015-09" db="EMBL/GenBank/DDBJ databases">
        <title>Draft genome of the parasitic nematode Teladorsagia circumcincta isolate WARC Sus (inbred).</title>
        <authorList>
            <person name="Mitreva M."/>
        </authorList>
    </citation>
    <scope>NUCLEOTIDE SEQUENCE [LARGE SCALE GENOMIC DNA]</scope>
    <source>
        <strain evidence="8 9">S</strain>
    </source>
</reference>
<organism evidence="8 9">
    <name type="scientific">Teladorsagia circumcincta</name>
    <name type="common">Brown stomach worm</name>
    <name type="synonym">Ostertagia circumcincta</name>
    <dbReference type="NCBI Taxonomy" id="45464"/>
    <lineage>
        <taxon>Eukaryota</taxon>
        <taxon>Metazoa</taxon>
        <taxon>Ecdysozoa</taxon>
        <taxon>Nematoda</taxon>
        <taxon>Chromadorea</taxon>
        <taxon>Rhabditida</taxon>
        <taxon>Rhabditina</taxon>
        <taxon>Rhabditomorpha</taxon>
        <taxon>Strongyloidea</taxon>
        <taxon>Trichostrongylidae</taxon>
        <taxon>Teladorsagia</taxon>
    </lineage>
</organism>
<dbReference type="Pfam" id="PF01974">
    <property type="entry name" value="tRNA_int_endo"/>
    <property type="match status" value="1"/>
</dbReference>
<keyword evidence="4" id="KW-0067">ATP-binding</keyword>
<comment type="similarity">
    <text evidence="1">Belongs to the tRNA-intron endonuclease family.</text>
</comment>
<dbReference type="CDD" id="cd22363">
    <property type="entry name" value="tRNA-intron_lyase_C"/>
    <property type="match status" value="1"/>
</dbReference>
<dbReference type="GO" id="GO:0000213">
    <property type="term" value="F:tRNA-intron lyase activity"/>
    <property type="evidence" value="ECO:0007669"/>
    <property type="project" value="UniProtKB-EC"/>
</dbReference>
<dbReference type="GO" id="GO:0005319">
    <property type="term" value="F:lipid transporter activity"/>
    <property type="evidence" value="ECO:0007669"/>
    <property type="project" value="TreeGrafter"/>
</dbReference>
<evidence type="ECO:0000313" key="8">
    <source>
        <dbReference type="EMBL" id="PIO67220.1"/>
    </source>
</evidence>
<evidence type="ECO:0000256" key="5">
    <source>
        <dbReference type="ARBA" id="ARBA00034031"/>
    </source>
</evidence>
<dbReference type="InterPro" id="IPR003593">
    <property type="entry name" value="AAA+_ATPase"/>
</dbReference>
<evidence type="ECO:0000256" key="1">
    <source>
        <dbReference type="ARBA" id="ARBA00008078"/>
    </source>
</evidence>
<dbReference type="InterPro" id="IPR017871">
    <property type="entry name" value="ABC_transporter-like_CS"/>
</dbReference>
<dbReference type="InterPro" id="IPR006677">
    <property type="entry name" value="tRNA_intron_Endonuc_cat-like"/>
</dbReference>
<dbReference type="SMART" id="SM00382">
    <property type="entry name" value="AAA"/>
    <property type="match status" value="1"/>
</dbReference>
<dbReference type="InterPro" id="IPR027417">
    <property type="entry name" value="P-loop_NTPase"/>
</dbReference>
<keyword evidence="3" id="KW-0547">Nucleotide-binding</keyword>
<protein>
    <recommendedName>
        <fullName evidence="2">tRNA-intron lyase</fullName>
        <ecNumber evidence="2">4.6.1.16</ecNumber>
    </recommendedName>
</protein>
<evidence type="ECO:0000259" key="7">
    <source>
        <dbReference type="PROSITE" id="PS50893"/>
    </source>
</evidence>
<sequence length="603" mass="67882">MLIIFIISFGELVEPTLSELIRSILLCFLPSFALGNAVMTVGTTSAEKLPPSVLWEWNMLGKNITFMLIFGCFSSLLFLMFQFKVIRYRWFQLWDLRYGRRCYARIANDEEDRAVTEERVSVQEFGDDMALEVKDLCKMYGHLRAVDGLTMGVRNSECFGLLGANGAGKTTTFDILTGQSFATFGTARIDKRDVTEQIPIGYCPQFDALLLDLTGREALEILARMHGFPQPDEITDLVLRNVGMTEHADKLVRYCSGGQRRKISVGLALLAPTRIIILDEPTAGIDPKARREIWEVLSMMRDSSQSALLLTSHSMDECEALCSRIAILQKGRMIAIGTSQQLKSRYGNSYTISMVAPGLEYRDAVIDAVARAFPRAVLKTPKGSLTLSLKWQSDGKRAGVIAVERKAKTLERSKQGIGCEAKKLQVAEGDVVGIETAKASEKETKLELGKAEEPEIIPLRKSTCLIKISAFVVLRYALASVELDENIYRWLDEFEVPVPCTREFRARHLVYYDLWSRGYYLTSGEQFGTAWLVYEGPPDEVHATFLVDPVFEDQMIAPTHLIALIRVAVQVKKLLVLAVVSPDRTQPHYVMMDWLRPRVLYEE</sequence>
<dbReference type="PANTHER" id="PTHR19229:SF271">
    <property type="entry name" value="ABC TRANSPORTER CED-7"/>
    <property type="match status" value="1"/>
</dbReference>
<dbReference type="GO" id="GO:0016887">
    <property type="term" value="F:ATP hydrolysis activity"/>
    <property type="evidence" value="ECO:0007669"/>
    <property type="project" value="InterPro"/>
</dbReference>
<dbReference type="SUPFAM" id="SSF53032">
    <property type="entry name" value="tRNA-intron endonuclease catalytic domain-like"/>
    <property type="match status" value="1"/>
</dbReference>
<dbReference type="GO" id="GO:0006388">
    <property type="term" value="P:tRNA splicing, via endonucleolytic cleavage and ligation"/>
    <property type="evidence" value="ECO:0007669"/>
    <property type="project" value="InterPro"/>
</dbReference>
<dbReference type="InterPro" id="IPR026082">
    <property type="entry name" value="ABCA"/>
</dbReference>
<dbReference type="AlphaFoldDB" id="A0A2G9UCM8"/>
<feature type="transmembrane region" description="Helical" evidence="6">
    <location>
        <begin position="20"/>
        <end position="44"/>
    </location>
</feature>
<dbReference type="InterPro" id="IPR036167">
    <property type="entry name" value="tRNA_intron_Endo_cat-like_sf"/>
</dbReference>